<accession>A0A143WRN8</accession>
<dbReference type="KEGG" id="ged:FVIR_GE00431"/>
<keyword evidence="14" id="KW-1133">Transmembrane helix</keyword>
<dbReference type="GO" id="GO:0009245">
    <property type="term" value="P:lipid A biosynthetic process"/>
    <property type="evidence" value="ECO:0007669"/>
    <property type="project" value="UniProtKB-UniRule"/>
</dbReference>
<keyword evidence="5 13" id="KW-0444">Lipid biosynthesis</keyword>
<evidence type="ECO:0000256" key="12">
    <source>
        <dbReference type="ARBA" id="ARBA00029757"/>
    </source>
</evidence>
<evidence type="ECO:0000256" key="1">
    <source>
        <dbReference type="ARBA" id="ARBA00002274"/>
    </source>
</evidence>
<dbReference type="GO" id="GO:0005524">
    <property type="term" value="F:ATP binding"/>
    <property type="evidence" value="ECO:0007669"/>
    <property type="project" value="UniProtKB-UniRule"/>
</dbReference>
<keyword evidence="7 13" id="KW-0808">Transferase</keyword>
<evidence type="ECO:0000313" key="15">
    <source>
        <dbReference type="EMBL" id="CUX96271.1"/>
    </source>
</evidence>
<organism evidence="15 16">
    <name type="scientific">Candidatus Gullanella endobia</name>
    <dbReference type="NCBI Taxonomy" id="1070130"/>
    <lineage>
        <taxon>Bacteria</taxon>
        <taxon>Pseudomonadati</taxon>
        <taxon>Pseudomonadota</taxon>
        <taxon>Gammaproteobacteria</taxon>
        <taxon>Enterobacterales</taxon>
        <taxon>Enterobacteriaceae</taxon>
        <taxon>Candidatus Gullanella</taxon>
    </lineage>
</organism>
<dbReference type="NCBIfam" id="TIGR00682">
    <property type="entry name" value="lpxK"/>
    <property type="match status" value="1"/>
</dbReference>
<dbReference type="Proteomes" id="UP000095665">
    <property type="component" value="Chromosome I"/>
</dbReference>
<keyword evidence="14" id="KW-0472">Membrane</keyword>
<comment type="function">
    <text evidence="1 13">Transfers the gamma-phosphate of ATP to the 4'-position of a tetraacyldisaccharide 1-phosphate intermediate (termed DS-1-P) to form tetraacyldisaccharide 1,4'-bis-phosphate (lipid IVA).</text>
</comment>
<dbReference type="AlphaFoldDB" id="A0A143WRN8"/>
<dbReference type="HAMAP" id="MF_00409">
    <property type="entry name" value="LpxK"/>
    <property type="match status" value="1"/>
</dbReference>
<dbReference type="RefSeq" id="WP_067498369.1">
    <property type="nucleotide sequence ID" value="NZ_LN999832.1"/>
</dbReference>
<evidence type="ECO:0000256" key="5">
    <source>
        <dbReference type="ARBA" id="ARBA00022516"/>
    </source>
</evidence>
<comment type="similarity">
    <text evidence="13">Belongs to the LpxK family.</text>
</comment>
<dbReference type="PANTHER" id="PTHR42724">
    <property type="entry name" value="TETRAACYLDISACCHARIDE 4'-KINASE"/>
    <property type="match status" value="1"/>
</dbReference>
<dbReference type="GO" id="GO:0009029">
    <property type="term" value="F:lipid-A 4'-kinase activity"/>
    <property type="evidence" value="ECO:0007669"/>
    <property type="project" value="UniProtKB-UniRule"/>
</dbReference>
<comment type="pathway">
    <text evidence="2 13">Glycolipid biosynthesis; lipid IV(A) biosynthesis; lipid IV(A) from (3R)-3-hydroxytetradecanoyl-[acyl-carrier-protein] and UDP-N-acetyl-alpha-D-glucosamine: step 6/6.</text>
</comment>
<evidence type="ECO:0000256" key="9">
    <source>
        <dbReference type="ARBA" id="ARBA00022777"/>
    </source>
</evidence>
<dbReference type="Pfam" id="PF02606">
    <property type="entry name" value="LpxK"/>
    <property type="match status" value="1"/>
</dbReference>
<keyword evidence="8 13" id="KW-0547">Nucleotide-binding</keyword>
<evidence type="ECO:0000256" key="4">
    <source>
        <dbReference type="ARBA" id="ARBA00016436"/>
    </source>
</evidence>
<sequence>MITRIWSGTSRLYFLLLPFSLIYGLITSIIRFSYRRGWFKVHRFPLPIVVIGNLTVGGNGKTPLVLWLVTQLQHHGFRVGVVSRGYGGRAVNYPLLLDEKTTSDQSGDEPLLIWQRLGSPVAVAPQRAKAVAALLHAHNLDIVVSDDGLQHYALGRDIEWVVIDGEYRFGNGWWLPAGPMRERISRLKTVQAVIINGGETQSNSEISMHLSAGTAINLLSGERRSLVNLTPIVAIAGIGHPLRFFVTIRKSGAEPIREVAFNDHQIYQKQMFDKLVSSEEQLLMTEKDAVKCRNFARANWWYLPVNAQLSHYAKEKLLTPILQIIRKFQLLSDKKANIQN</sequence>
<evidence type="ECO:0000256" key="6">
    <source>
        <dbReference type="ARBA" id="ARBA00022556"/>
    </source>
</evidence>
<name>A0A143WRN8_9ENTR</name>
<evidence type="ECO:0000313" key="16">
    <source>
        <dbReference type="Proteomes" id="UP000095665"/>
    </source>
</evidence>
<dbReference type="InterPro" id="IPR003758">
    <property type="entry name" value="LpxK"/>
</dbReference>
<keyword evidence="6 13" id="KW-0441">Lipid A biosynthesis</keyword>
<dbReference type="EC" id="2.7.1.130" evidence="3 13"/>
<feature type="transmembrane region" description="Helical" evidence="14">
    <location>
        <begin position="12"/>
        <end position="34"/>
    </location>
</feature>
<evidence type="ECO:0000256" key="3">
    <source>
        <dbReference type="ARBA" id="ARBA00012071"/>
    </source>
</evidence>
<keyword evidence="16" id="KW-1185">Reference proteome</keyword>
<proteinExistence type="inferred from homology"/>
<evidence type="ECO:0000256" key="8">
    <source>
        <dbReference type="ARBA" id="ARBA00022741"/>
    </source>
</evidence>
<dbReference type="InterPro" id="IPR027417">
    <property type="entry name" value="P-loop_NTPase"/>
</dbReference>
<evidence type="ECO:0000256" key="7">
    <source>
        <dbReference type="ARBA" id="ARBA00022679"/>
    </source>
</evidence>
<dbReference type="PANTHER" id="PTHR42724:SF1">
    <property type="entry name" value="TETRAACYLDISACCHARIDE 4'-KINASE, MITOCHONDRIAL-RELATED"/>
    <property type="match status" value="1"/>
</dbReference>
<gene>
    <name evidence="13 15" type="primary">lpxK</name>
    <name evidence="15" type="ORF">FVIR_GE00431</name>
</gene>
<keyword evidence="14" id="KW-0812">Transmembrane</keyword>
<protein>
    <recommendedName>
        <fullName evidence="4 13">Tetraacyldisaccharide 4'-kinase</fullName>
        <ecNumber evidence="3 13">2.7.1.130</ecNumber>
    </recommendedName>
    <alternativeName>
        <fullName evidence="12 13">Lipid A 4'-kinase</fullName>
    </alternativeName>
</protein>
<evidence type="ECO:0000256" key="14">
    <source>
        <dbReference type="SAM" id="Phobius"/>
    </source>
</evidence>
<dbReference type="GO" id="GO:0009244">
    <property type="term" value="P:lipopolysaccharide core region biosynthetic process"/>
    <property type="evidence" value="ECO:0007669"/>
    <property type="project" value="TreeGrafter"/>
</dbReference>
<evidence type="ECO:0000256" key="11">
    <source>
        <dbReference type="ARBA" id="ARBA00023098"/>
    </source>
</evidence>
<feature type="binding site" evidence="13">
    <location>
        <begin position="55"/>
        <end position="62"/>
    </location>
    <ligand>
        <name>ATP</name>
        <dbReference type="ChEBI" id="CHEBI:30616"/>
    </ligand>
</feature>
<evidence type="ECO:0000256" key="13">
    <source>
        <dbReference type="HAMAP-Rule" id="MF_00409"/>
    </source>
</evidence>
<dbReference type="PATRIC" id="fig|1070130.3.peg.708"/>
<dbReference type="EMBL" id="LN999832">
    <property type="protein sequence ID" value="CUX96271.1"/>
    <property type="molecule type" value="Genomic_DNA"/>
</dbReference>
<evidence type="ECO:0000256" key="10">
    <source>
        <dbReference type="ARBA" id="ARBA00022840"/>
    </source>
</evidence>
<keyword evidence="10 13" id="KW-0067">ATP-binding</keyword>
<dbReference type="STRING" id="1070130.FVIR_GE00431"/>
<dbReference type="GO" id="GO:0005886">
    <property type="term" value="C:plasma membrane"/>
    <property type="evidence" value="ECO:0007669"/>
    <property type="project" value="TreeGrafter"/>
</dbReference>
<dbReference type="SUPFAM" id="SSF52540">
    <property type="entry name" value="P-loop containing nucleoside triphosphate hydrolases"/>
    <property type="match status" value="1"/>
</dbReference>
<keyword evidence="11 13" id="KW-0443">Lipid metabolism</keyword>
<dbReference type="OrthoDB" id="9766423at2"/>
<dbReference type="UniPathway" id="UPA00359">
    <property type="reaction ID" value="UER00482"/>
</dbReference>
<comment type="catalytic activity">
    <reaction evidence="13">
        <text>a lipid A disaccharide + ATP = a lipid IVA + ADP + H(+)</text>
        <dbReference type="Rhea" id="RHEA:67840"/>
        <dbReference type="ChEBI" id="CHEBI:15378"/>
        <dbReference type="ChEBI" id="CHEBI:30616"/>
        <dbReference type="ChEBI" id="CHEBI:176343"/>
        <dbReference type="ChEBI" id="CHEBI:176425"/>
        <dbReference type="ChEBI" id="CHEBI:456216"/>
        <dbReference type="EC" id="2.7.1.130"/>
    </reaction>
</comment>
<evidence type="ECO:0000256" key="2">
    <source>
        <dbReference type="ARBA" id="ARBA00004870"/>
    </source>
</evidence>
<reference evidence="16" key="1">
    <citation type="submission" date="2016-01" db="EMBL/GenBank/DDBJ databases">
        <authorList>
            <person name="Husnik F."/>
        </authorList>
    </citation>
    <scope>NUCLEOTIDE SEQUENCE [LARGE SCALE GENOMIC DNA]</scope>
</reference>
<keyword evidence="9 13" id="KW-0418">Kinase</keyword>